<dbReference type="GO" id="GO:0009421">
    <property type="term" value="C:bacterial-type flagellum filament cap"/>
    <property type="evidence" value="ECO:0007669"/>
    <property type="project" value="InterPro"/>
</dbReference>
<comment type="subunit">
    <text evidence="2 5">Homopentamer.</text>
</comment>
<evidence type="ECO:0000259" key="6">
    <source>
        <dbReference type="Pfam" id="PF02465"/>
    </source>
</evidence>
<dbReference type="InterPro" id="IPR010809">
    <property type="entry name" value="FliD_C"/>
</dbReference>
<feature type="domain" description="Flagellar hook-associated protein 2 N-terminal" evidence="6">
    <location>
        <begin position="6"/>
        <end position="102"/>
    </location>
</feature>
<evidence type="ECO:0000256" key="1">
    <source>
        <dbReference type="ARBA" id="ARBA00009764"/>
    </source>
</evidence>
<dbReference type="InterPro" id="IPR040026">
    <property type="entry name" value="FliD"/>
</dbReference>
<dbReference type="InterPro" id="IPR003481">
    <property type="entry name" value="FliD_N"/>
</dbReference>
<dbReference type="EMBL" id="CP000116">
    <property type="protein sequence ID" value="AAZ97545.1"/>
    <property type="molecule type" value="Genomic_DNA"/>
</dbReference>
<keyword evidence="5" id="KW-0964">Secreted</keyword>
<dbReference type="PANTHER" id="PTHR30288:SF0">
    <property type="entry name" value="FLAGELLAR HOOK-ASSOCIATED PROTEIN 2"/>
    <property type="match status" value="1"/>
</dbReference>
<protein>
    <recommendedName>
        <fullName evidence="5">Flagellar hook-associated protein 2</fullName>
        <shortName evidence="5">HAP2</shortName>
    </recommendedName>
    <alternativeName>
        <fullName evidence="5">Flagellar cap protein</fullName>
    </alternativeName>
</protein>
<dbReference type="eggNOG" id="COG1345">
    <property type="taxonomic scope" value="Bacteria"/>
</dbReference>
<keyword evidence="8" id="KW-0282">Flagellum</keyword>
<dbReference type="RefSeq" id="WP_011312104.1">
    <property type="nucleotide sequence ID" value="NC_007404.1"/>
</dbReference>
<dbReference type="PANTHER" id="PTHR30288">
    <property type="entry name" value="FLAGELLAR CAP/ASSEMBLY PROTEIN FLID"/>
    <property type="match status" value="1"/>
</dbReference>
<comment type="similarity">
    <text evidence="1 5">Belongs to the FliD family.</text>
</comment>
<comment type="function">
    <text evidence="5">Required for morphogenesis and for the elongation of the flagellar filament by facilitating polymerization of the flagellin monomers at the tip of growing filament. Forms a capping structure, which prevents flagellin subunits (transported through the central channel of the flagellum) from leaking out without polymerization at the distal end.</text>
</comment>
<dbReference type="GO" id="GO:0071973">
    <property type="term" value="P:bacterial-type flagellum-dependent cell motility"/>
    <property type="evidence" value="ECO:0007669"/>
    <property type="project" value="TreeGrafter"/>
</dbReference>
<dbReference type="Proteomes" id="UP000008291">
    <property type="component" value="Chromosome"/>
</dbReference>
<evidence type="ECO:0000256" key="3">
    <source>
        <dbReference type="ARBA" id="ARBA00023054"/>
    </source>
</evidence>
<evidence type="ECO:0000313" key="8">
    <source>
        <dbReference type="EMBL" id="AAZ97545.1"/>
    </source>
</evidence>
<feature type="domain" description="Flagellar hook-associated protein 2 C-terminal" evidence="7">
    <location>
        <begin position="576"/>
        <end position="647"/>
    </location>
</feature>
<dbReference type="HOGENOM" id="CLU_015182_6_0_4"/>
<reference evidence="8 9" key="1">
    <citation type="journal article" date="2006" name="J. Bacteriol.">
        <title>The genome sequence of the obligately chemolithoautotrophic, facultatively anaerobic bacterium Thiobacillus denitrificans.</title>
        <authorList>
            <person name="Beller H.R."/>
            <person name="Chain P.S."/>
            <person name="Letain T.E."/>
            <person name="Chakicherla A."/>
            <person name="Larimer F.W."/>
            <person name="Richardson P.M."/>
            <person name="Coleman M.A."/>
            <person name="Wood A.P."/>
            <person name="Kelly D.P."/>
        </authorList>
    </citation>
    <scope>NUCLEOTIDE SEQUENCE [LARGE SCALE GENOMIC DNA]</scope>
    <source>
        <strain evidence="8 9">ATCC 25259</strain>
    </source>
</reference>
<dbReference type="Pfam" id="PF02465">
    <property type="entry name" value="FliD_N"/>
    <property type="match status" value="1"/>
</dbReference>
<gene>
    <name evidence="8" type="ordered locus">Tbd_1592</name>
</gene>
<evidence type="ECO:0000256" key="4">
    <source>
        <dbReference type="ARBA" id="ARBA00023143"/>
    </source>
</evidence>
<dbReference type="GO" id="GO:0007155">
    <property type="term" value="P:cell adhesion"/>
    <property type="evidence" value="ECO:0007669"/>
    <property type="project" value="InterPro"/>
</dbReference>
<comment type="subcellular location">
    <subcellularLocation>
        <location evidence="5">Secreted</location>
    </subcellularLocation>
    <subcellularLocation>
        <location evidence="5">Bacterial flagellum</location>
    </subcellularLocation>
</comment>
<dbReference type="Pfam" id="PF07195">
    <property type="entry name" value="FliD_C"/>
    <property type="match status" value="2"/>
</dbReference>
<keyword evidence="8" id="KW-0969">Cilium</keyword>
<keyword evidence="9" id="KW-1185">Reference proteome</keyword>
<evidence type="ECO:0000256" key="2">
    <source>
        <dbReference type="ARBA" id="ARBA00011255"/>
    </source>
</evidence>
<dbReference type="AlphaFoldDB" id="Q3SII3"/>
<proteinExistence type="inferred from homology"/>
<evidence type="ECO:0000259" key="7">
    <source>
        <dbReference type="Pfam" id="PF07195"/>
    </source>
</evidence>
<dbReference type="OrthoDB" id="9810816at2"/>
<keyword evidence="3" id="KW-0175">Coiled coil</keyword>
<dbReference type="GO" id="GO:0009424">
    <property type="term" value="C:bacterial-type flagellum hook"/>
    <property type="evidence" value="ECO:0007669"/>
    <property type="project" value="UniProtKB-UniRule"/>
</dbReference>
<accession>Q3SII3</accession>
<dbReference type="STRING" id="292415.Tbd_1592"/>
<organism evidence="8 9">
    <name type="scientific">Thiobacillus denitrificans (strain ATCC 25259 / T1)</name>
    <dbReference type="NCBI Taxonomy" id="292415"/>
    <lineage>
        <taxon>Bacteria</taxon>
        <taxon>Pseudomonadati</taxon>
        <taxon>Pseudomonadota</taxon>
        <taxon>Betaproteobacteria</taxon>
        <taxon>Nitrosomonadales</taxon>
        <taxon>Thiobacillaceae</taxon>
        <taxon>Thiobacillus</taxon>
    </lineage>
</organism>
<dbReference type="GO" id="GO:0005576">
    <property type="term" value="C:extracellular region"/>
    <property type="evidence" value="ECO:0007669"/>
    <property type="project" value="UniProtKB-SubCell"/>
</dbReference>
<keyword evidence="8" id="KW-0966">Cell projection</keyword>
<feature type="domain" description="Flagellar hook-associated protein 2 C-terminal" evidence="7">
    <location>
        <begin position="237"/>
        <end position="396"/>
    </location>
</feature>
<evidence type="ECO:0000256" key="5">
    <source>
        <dbReference type="RuleBase" id="RU362066"/>
    </source>
</evidence>
<keyword evidence="4 5" id="KW-0975">Bacterial flagellum</keyword>
<name>Q3SII3_THIDA</name>
<evidence type="ECO:0000313" key="9">
    <source>
        <dbReference type="Proteomes" id="UP000008291"/>
    </source>
</evidence>
<dbReference type="KEGG" id="tbd:Tbd_1592"/>
<sequence>MATTSSVLDISSIVSQLMAVERRPLTKLAAREAGYQARLSAYGSVKGAVSSFQAALQALNSPSKFQSVTATASDSAVFSASATSTAVPGTYSIEVATLAQPQKLVAAGQASSSAAIGGGTATTVTFDFGTISGGTLANGVYSGASFVSNGDGTKSITIDSSNNSLLGIRDAINAAKIGVAATIVNDGSGSPYRLALAADHNGVDQSLKISVSGDAAIDSLLAHDPGGVQNLTETAAAQNANLKINGVTVTKTSNTISDAVEGVTLNLNKVTSSPASLTVARDTNSIKASINSFVKAYNELSGTLKNVSAYDAAAKKGAILQGDATVRSLQTQLRAMIGAPVEGAPGDLKTLASIGITFQKDGTLGVDQGKLSTAIADHFDEIASLFTTVGSSTDSLVSFSSGTRSTKAGSYALDVTQVATQGKTVGKTISVPLVIAAGSNDTLNLSIDGVGASVELSPGTYTTAGALAAELQTKINGAAALSGAGVSVAVSESAGKLTITSVKYGSGSTVLISGGTAEVSLGLDGDAPSDGVDVAGTIAGVTASGSGQVLTASSGEATGLAIVVNGGTLGSRGRLHYSQGYAATLNSWASAVLDSDSIISARTDGIDRSIKDVAKRRSEFEARLVNMEKRYRAQFVALDSMLASMNNTSNYLTQQLANLPGNQKS</sequence>